<proteinExistence type="predicted"/>
<evidence type="ECO:0000313" key="2">
    <source>
        <dbReference type="EMBL" id="GGW49300.1"/>
    </source>
</evidence>
<evidence type="ECO:0000256" key="1">
    <source>
        <dbReference type="SAM" id="MobiDB-lite"/>
    </source>
</evidence>
<protein>
    <submittedName>
        <fullName evidence="2">Uncharacterized protein</fullName>
    </submittedName>
</protein>
<dbReference type="AlphaFoldDB" id="A0A918J5A6"/>
<feature type="compositionally biased region" description="Low complexity" evidence="1">
    <location>
        <begin position="86"/>
        <end position="95"/>
    </location>
</feature>
<feature type="compositionally biased region" description="Basic residues" evidence="1">
    <location>
        <begin position="67"/>
        <end position="85"/>
    </location>
</feature>
<keyword evidence="3" id="KW-1185">Reference proteome</keyword>
<comment type="caution">
    <text evidence="2">The sequence shown here is derived from an EMBL/GenBank/DDBJ whole genome shotgun (WGS) entry which is preliminary data.</text>
</comment>
<organism evidence="2 3">
    <name type="scientific">Streptomyces lucensis JCM 4490</name>
    <dbReference type="NCBI Taxonomy" id="1306176"/>
    <lineage>
        <taxon>Bacteria</taxon>
        <taxon>Bacillati</taxon>
        <taxon>Actinomycetota</taxon>
        <taxon>Actinomycetes</taxon>
        <taxon>Kitasatosporales</taxon>
        <taxon>Streptomycetaceae</taxon>
        <taxon>Streptomyces</taxon>
    </lineage>
</organism>
<evidence type="ECO:0000313" key="3">
    <source>
        <dbReference type="Proteomes" id="UP000620224"/>
    </source>
</evidence>
<dbReference type="EMBL" id="BMUE01000005">
    <property type="protein sequence ID" value="GGW49300.1"/>
    <property type="molecule type" value="Genomic_DNA"/>
</dbReference>
<reference evidence="2" key="2">
    <citation type="submission" date="2020-09" db="EMBL/GenBank/DDBJ databases">
        <authorList>
            <person name="Sun Q."/>
            <person name="Ohkuma M."/>
        </authorList>
    </citation>
    <scope>NUCLEOTIDE SEQUENCE</scope>
    <source>
        <strain evidence="2">JCM 4490</strain>
    </source>
</reference>
<reference evidence="2" key="1">
    <citation type="journal article" date="2014" name="Int. J. Syst. Evol. Microbiol.">
        <title>Complete genome sequence of Corynebacterium casei LMG S-19264T (=DSM 44701T), isolated from a smear-ripened cheese.</title>
        <authorList>
            <consortium name="US DOE Joint Genome Institute (JGI-PGF)"/>
            <person name="Walter F."/>
            <person name="Albersmeier A."/>
            <person name="Kalinowski J."/>
            <person name="Ruckert C."/>
        </authorList>
    </citation>
    <scope>NUCLEOTIDE SEQUENCE</scope>
    <source>
        <strain evidence="2">JCM 4490</strain>
    </source>
</reference>
<accession>A0A918J5A6</accession>
<feature type="region of interest" description="Disordered" evidence="1">
    <location>
        <begin position="49"/>
        <end position="95"/>
    </location>
</feature>
<dbReference type="Proteomes" id="UP000620224">
    <property type="component" value="Unassembled WGS sequence"/>
</dbReference>
<sequence>MEAPRTSCFSGCHRPITHSKPSAKGHVKRNRHVTAFNYLAERGSWEEATQVAGGRPRSPGGAVWRTPWRRAHRPRTMAARSRRRAPSVLSPSRVA</sequence>
<gene>
    <name evidence="2" type="ORF">GCM10010503_27680</name>
</gene>
<name>A0A918J5A6_9ACTN</name>